<evidence type="ECO:0000259" key="6">
    <source>
        <dbReference type="Pfam" id="PF12260"/>
    </source>
</evidence>
<feature type="chain" id="PRO_5008134091" evidence="5">
    <location>
        <begin position="20"/>
        <end position="414"/>
    </location>
</feature>
<keyword evidence="3" id="KW-0964">Secreted</keyword>
<organism evidence="7">
    <name type="scientific">Anopheles funestus</name>
    <name type="common">African malaria mosquito</name>
    <dbReference type="NCBI Taxonomy" id="62324"/>
    <lineage>
        <taxon>Eukaryota</taxon>
        <taxon>Metazoa</taxon>
        <taxon>Ecdysozoa</taxon>
        <taxon>Arthropoda</taxon>
        <taxon>Hexapoda</taxon>
        <taxon>Insecta</taxon>
        <taxon>Pterygota</taxon>
        <taxon>Neoptera</taxon>
        <taxon>Endopterygota</taxon>
        <taxon>Diptera</taxon>
        <taxon>Nematocera</taxon>
        <taxon>Culicoidea</taxon>
        <taxon>Culicidae</taxon>
        <taxon>Anophelinae</taxon>
        <taxon>Anopheles</taxon>
    </lineage>
</organism>
<dbReference type="EnsemblMetazoa" id="AFUN002650-RA">
    <property type="protein sequence ID" value="AFUN002650-PA"/>
    <property type="gene ID" value="AFUN002650"/>
</dbReference>
<dbReference type="InterPro" id="IPR020519">
    <property type="entry name" value="DIPK2A/B"/>
</dbReference>
<protein>
    <submittedName>
        <fullName evidence="7">PIP49_C domain-containing protein</fullName>
    </submittedName>
</protein>
<evidence type="ECO:0000256" key="3">
    <source>
        <dbReference type="ARBA" id="ARBA00022525"/>
    </source>
</evidence>
<proteinExistence type="inferred from homology"/>
<dbReference type="VEuPathDB" id="VectorBase:AFUN002650"/>
<name>A0A182R8Z0_ANOFN</name>
<dbReference type="GO" id="GO:0005576">
    <property type="term" value="C:extracellular region"/>
    <property type="evidence" value="ECO:0007669"/>
    <property type="project" value="UniProtKB-SubCell"/>
</dbReference>
<comment type="similarity">
    <text evidence="2">Belongs to the DIPK family.</text>
</comment>
<feature type="signal peptide" evidence="5">
    <location>
        <begin position="1"/>
        <end position="19"/>
    </location>
</feature>
<dbReference type="AlphaFoldDB" id="A0A182R8Z0"/>
<evidence type="ECO:0000313" key="7">
    <source>
        <dbReference type="EnsemblMetazoa" id="AFUN002650-PA"/>
    </source>
</evidence>
<dbReference type="PANTHER" id="PTHR32073:SF7">
    <property type="entry name" value="GH11358P"/>
    <property type="match status" value="1"/>
</dbReference>
<accession>A0A182R8Z0</accession>
<dbReference type="Pfam" id="PF12260">
    <property type="entry name" value="PIP49_C"/>
    <property type="match status" value="1"/>
</dbReference>
<evidence type="ECO:0000256" key="4">
    <source>
        <dbReference type="ARBA" id="ARBA00022729"/>
    </source>
</evidence>
<keyword evidence="4 5" id="KW-0732">Signal</keyword>
<comment type="subcellular location">
    <subcellularLocation>
        <location evidence="1">Secreted</location>
    </subcellularLocation>
</comment>
<dbReference type="InterPro" id="IPR022049">
    <property type="entry name" value="FAM69_kinase_dom"/>
</dbReference>
<dbReference type="STRING" id="62324.A0A182R8Z0"/>
<reference evidence="7" key="1">
    <citation type="submission" date="2020-05" db="UniProtKB">
        <authorList>
            <consortium name="EnsemblMetazoa"/>
        </authorList>
    </citation>
    <scope>IDENTIFICATION</scope>
    <source>
        <strain evidence="7">FUMOZ</strain>
    </source>
</reference>
<evidence type="ECO:0000256" key="5">
    <source>
        <dbReference type="SAM" id="SignalP"/>
    </source>
</evidence>
<evidence type="ECO:0000256" key="1">
    <source>
        <dbReference type="ARBA" id="ARBA00004613"/>
    </source>
</evidence>
<dbReference type="PANTHER" id="PTHR32073">
    <property type="entry name" value="GH11358P"/>
    <property type="match status" value="1"/>
</dbReference>
<dbReference type="VEuPathDB" id="VectorBase:AFUN2_004808"/>
<feature type="domain" description="FAM69 protein-kinase" evidence="6">
    <location>
        <begin position="178"/>
        <end position="386"/>
    </location>
</feature>
<sequence>MKSATTLYYILLYVVIVLQRFPKENSPIESILVAVCEYDSRVLCPECFSMSPMCHNFDKLFVPHTESFFNKINSILNSHTTRMGTFLKPKNSAVLKHMNRENAMEKLLAEFCEFHSQPKQNCTSWKRNGSIEEAKAFIKDSILDTTRIEGCVFCPTSGNKQTLERFLATLKPEDNELWNLLAIRTNVEPLLLKLFSTRDTPWYVPKLLGTIGFSFIESYEGQTLEHFYEHPLTTRMLIASKLIKAAFRFTEGIHGFRFYLTDINPDNVVVHAENGGKNVRVTIVDLNNVIILDSLAKTFSTRRDSHHVHGRIECNGCFAYVQEDICRYPNSDLNLFATCQLLLENLNGNYAAGLLHNDQSHGLDQPMMSHRDNVAHILHNLLEECVYCQPPDCRNRSHILEDVLNIIDRTVLQL</sequence>
<evidence type="ECO:0000256" key="2">
    <source>
        <dbReference type="ARBA" id="ARBA00006338"/>
    </source>
</evidence>